<dbReference type="InParanoid" id="A0A167QI77"/>
<dbReference type="SUPFAM" id="SSF81383">
    <property type="entry name" value="F-box domain"/>
    <property type="match status" value="1"/>
</dbReference>
<protein>
    <recommendedName>
        <fullName evidence="1">F-box domain-containing protein</fullName>
    </recommendedName>
</protein>
<dbReference type="InterPro" id="IPR032675">
    <property type="entry name" value="LRR_dom_sf"/>
</dbReference>
<dbReference type="SUPFAM" id="SSF52047">
    <property type="entry name" value="RNI-like"/>
    <property type="match status" value="1"/>
</dbReference>
<evidence type="ECO:0000259" key="1">
    <source>
        <dbReference type="PROSITE" id="PS50181"/>
    </source>
</evidence>
<name>A0A167QI77_PHYB8</name>
<dbReference type="OrthoDB" id="2267507at2759"/>
<sequence>MMLVFELPFEVLVRIASLLSLEDKLSCTAVCKAWKPLFQESLWDTLYIQNERKLIDICYSTASHNCIYPENGSRVKEIYMSKGLLPSIEEIMVIQRMFHNTDLLYAPLRVLGSPDIQKFTESYSWKSLTCLEIIIDGFDSPVERIPSFIKATAYLPCLTRLEFVKNYTESSLIYTINDIEDLHSNLPHLKYLSLNGGVSDITTNNMIIFSHIIPAKCLTVAKLDLESMDIVWLYYSMCKYSNIKSLHWNISKSLIAQDDFIDYINIQIKKIPNPLKYMNTLVIKDTWCNEETYEYLYKLISYHKPPISHIKYSKCITYHTENELYLLSDNIRNLVGAFSQSLQKIEITTNANFSDINTIMKELGSCPDLVELHLSLSNTLIDIDVLLNHCVGLKKLKLSGKRVFISSDVPENTTPHGLCLLEVSRTIANTNLFYYISFRCRHLKYMHLNYMNVFGTFTKSTRGIVINMPHTHLQLLLLNCVSFCTEHGSEYSNEGAVNLMTSMKPRIIVRQTNLMTRLQHSDASYQKSDQEKKVQLQIYWTPIKQRDALKEVLSRRREPLYSHEYSKLLDIQPTNSRRKSSCFFYRAQMIFKFLLCGALFFMNQDKRSVSSKMKLEIIEHSLNFAHFDYKRIQSFINQSFKKNLKSNISYSYRYFCFSGKTACRNESLTFL</sequence>
<dbReference type="PROSITE" id="PS50181">
    <property type="entry name" value="FBOX"/>
    <property type="match status" value="1"/>
</dbReference>
<keyword evidence="3" id="KW-1185">Reference proteome</keyword>
<dbReference type="Pfam" id="PF12937">
    <property type="entry name" value="F-box-like"/>
    <property type="match status" value="1"/>
</dbReference>
<dbReference type="RefSeq" id="XP_018297770.1">
    <property type="nucleotide sequence ID" value="XM_018443083.1"/>
</dbReference>
<dbReference type="PANTHER" id="PTHR38926">
    <property type="entry name" value="F-BOX DOMAIN CONTAINING PROTEIN, EXPRESSED"/>
    <property type="match status" value="1"/>
</dbReference>
<proteinExistence type="predicted"/>
<dbReference type="InterPro" id="IPR036047">
    <property type="entry name" value="F-box-like_dom_sf"/>
</dbReference>
<dbReference type="InterPro" id="IPR001810">
    <property type="entry name" value="F-box_dom"/>
</dbReference>
<dbReference type="PANTHER" id="PTHR38926:SF5">
    <property type="entry name" value="F-BOX AND LEUCINE-RICH REPEAT PROTEIN 6"/>
    <property type="match status" value="1"/>
</dbReference>
<evidence type="ECO:0000313" key="3">
    <source>
        <dbReference type="Proteomes" id="UP000077315"/>
    </source>
</evidence>
<dbReference type="Proteomes" id="UP000077315">
    <property type="component" value="Unassembled WGS sequence"/>
</dbReference>
<reference evidence="3" key="1">
    <citation type="submission" date="2015-06" db="EMBL/GenBank/DDBJ databases">
        <title>Expansion of signal transduction pathways in fungi by whole-genome duplication.</title>
        <authorList>
            <consortium name="DOE Joint Genome Institute"/>
            <person name="Corrochano L.M."/>
            <person name="Kuo A."/>
            <person name="Marcet-Houben M."/>
            <person name="Polaino S."/>
            <person name="Salamov A."/>
            <person name="Villalobos J.M."/>
            <person name="Alvarez M.I."/>
            <person name="Avalos J."/>
            <person name="Benito E.P."/>
            <person name="Benoit I."/>
            <person name="Burger G."/>
            <person name="Camino L.P."/>
            <person name="Canovas D."/>
            <person name="Cerda-Olmedo E."/>
            <person name="Cheng J.-F."/>
            <person name="Dominguez A."/>
            <person name="Elias M."/>
            <person name="Eslava A.P."/>
            <person name="Glaser F."/>
            <person name="Grimwood J."/>
            <person name="Gutierrez G."/>
            <person name="Heitman J."/>
            <person name="Henrissat B."/>
            <person name="Iturriaga E.A."/>
            <person name="Lang B.F."/>
            <person name="Lavin J.L."/>
            <person name="Lee S."/>
            <person name="Li W."/>
            <person name="Lindquist E."/>
            <person name="Lopez-Garcia S."/>
            <person name="Luque E.M."/>
            <person name="Marcos A.T."/>
            <person name="Martin J."/>
            <person name="McCluskey K."/>
            <person name="Medina H.R."/>
            <person name="Miralles-Duran A."/>
            <person name="Miyazaki A."/>
            <person name="Munoz-Torres E."/>
            <person name="Oguiza J.A."/>
            <person name="Ohm R."/>
            <person name="Olmedo M."/>
            <person name="Orejas M."/>
            <person name="Ortiz-Castellanos L."/>
            <person name="Pisabarro A.G."/>
            <person name="Rodriguez-Romero J."/>
            <person name="Ruiz-Herrera J."/>
            <person name="Ruiz-Vazquez R."/>
            <person name="Sanz C."/>
            <person name="Schackwitz W."/>
            <person name="Schmutz J."/>
            <person name="Shahriari M."/>
            <person name="Shelest E."/>
            <person name="Silva-Franco F."/>
            <person name="Soanes D."/>
            <person name="Syed K."/>
            <person name="Tagua V.G."/>
            <person name="Talbot N.J."/>
            <person name="Thon M."/>
            <person name="De vries R.P."/>
            <person name="Wiebenga A."/>
            <person name="Yadav J.S."/>
            <person name="Braun E.L."/>
            <person name="Baker S."/>
            <person name="Garre V."/>
            <person name="Horwitz B."/>
            <person name="Torres-Martinez S."/>
            <person name="Idnurm A."/>
            <person name="Herrera-Estrella A."/>
            <person name="Gabaldon T."/>
            <person name="Grigoriev I.V."/>
        </authorList>
    </citation>
    <scope>NUCLEOTIDE SEQUENCE [LARGE SCALE GENOMIC DNA]</scope>
    <source>
        <strain evidence="3">NRRL 1555(-)</strain>
    </source>
</reference>
<dbReference type="Gene3D" id="3.80.10.10">
    <property type="entry name" value="Ribonuclease Inhibitor"/>
    <property type="match status" value="1"/>
</dbReference>
<dbReference type="VEuPathDB" id="FungiDB:PHYBLDRAFT_75635"/>
<gene>
    <name evidence="2" type="ORF">PHYBLDRAFT_75635</name>
</gene>
<dbReference type="GeneID" id="29003989"/>
<evidence type="ECO:0000313" key="2">
    <source>
        <dbReference type="EMBL" id="OAD79730.1"/>
    </source>
</evidence>
<dbReference type="Gene3D" id="1.20.1280.50">
    <property type="match status" value="1"/>
</dbReference>
<feature type="domain" description="F-box" evidence="1">
    <location>
        <begin position="1"/>
        <end position="46"/>
    </location>
</feature>
<dbReference type="AlphaFoldDB" id="A0A167QI77"/>
<dbReference type="SMART" id="SM00256">
    <property type="entry name" value="FBOX"/>
    <property type="match status" value="1"/>
</dbReference>
<organism evidence="2 3">
    <name type="scientific">Phycomyces blakesleeanus (strain ATCC 8743b / DSM 1359 / FGSC 10004 / NBRC 33097 / NRRL 1555)</name>
    <dbReference type="NCBI Taxonomy" id="763407"/>
    <lineage>
        <taxon>Eukaryota</taxon>
        <taxon>Fungi</taxon>
        <taxon>Fungi incertae sedis</taxon>
        <taxon>Mucoromycota</taxon>
        <taxon>Mucoromycotina</taxon>
        <taxon>Mucoromycetes</taxon>
        <taxon>Mucorales</taxon>
        <taxon>Phycomycetaceae</taxon>
        <taxon>Phycomyces</taxon>
    </lineage>
</organism>
<accession>A0A167QI77</accession>
<dbReference type="EMBL" id="KV440972">
    <property type="protein sequence ID" value="OAD79730.1"/>
    <property type="molecule type" value="Genomic_DNA"/>
</dbReference>